<dbReference type="InterPro" id="IPR052922">
    <property type="entry name" value="Cytidylate_Kinase-2"/>
</dbReference>
<dbReference type="AlphaFoldDB" id="A0A1D9MMZ7"/>
<protein>
    <recommendedName>
        <fullName evidence="3">Adenylate kinase</fullName>
    </recommendedName>
</protein>
<keyword evidence="2" id="KW-1185">Reference proteome</keyword>
<accession>A0A1D9MMZ7</accession>
<dbReference type="STRING" id="1912795.BK816_06990"/>
<dbReference type="SUPFAM" id="SSF52540">
    <property type="entry name" value="P-loop containing nucleoside triphosphate hydrolases"/>
    <property type="match status" value="1"/>
</dbReference>
<sequence length="188" mass="21880">MLASKRILLIGVTGAGKSTGAAELAQILNCPYIDFDVDIRWAPASEAKWTVREIAQQEHLADQLLSQSEWVMAGYSQVLSHKVIPRTDLVIILDYSPLVTFGRLLKRSLQRLWDQEEICNGNVETLRQLFSTDSILLWWFRTVRRKRRFYRQAIDDPNFPVAIHLTDPRQFEALKEGWLKQLRQTREE</sequence>
<dbReference type="KEGG" id="avu:BK816_06990"/>
<dbReference type="EMBL" id="CP017812">
    <property type="protein sequence ID" value="AOZ73520.1"/>
    <property type="molecule type" value="Genomic_DNA"/>
</dbReference>
<organism evidence="1 2">
    <name type="scientific">Boudabousia tangfeifanii</name>
    <dbReference type="NCBI Taxonomy" id="1912795"/>
    <lineage>
        <taxon>Bacteria</taxon>
        <taxon>Bacillati</taxon>
        <taxon>Actinomycetota</taxon>
        <taxon>Actinomycetes</taxon>
        <taxon>Actinomycetales</taxon>
        <taxon>Actinomycetaceae</taxon>
        <taxon>Boudabousia</taxon>
    </lineage>
</organism>
<dbReference type="PANTHER" id="PTHR37816">
    <property type="entry name" value="YALI0E33011P"/>
    <property type="match status" value="1"/>
</dbReference>
<evidence type="ECO:0008006" key="3">
    <source>
        <dbReference type="Google" id="ProtNLM"/>
    </source>
</evidence>
<reference evidence="1 2" key="1">
    <citation type="submission" date="2016-10" db="EMBL/GenBank/DDBJ databases">
        <title>Actinomyces aegypiusis sp. nov., isolated from the Aegypius monachus in Qinghai Tibet Plateau China.</title>
        <authorList>
            <person name="Wang Y."/>
        </authorList>
    </citation>
    <scope>NUCLEOTIDE SEQUENCE [LARGE SCALE GENOMIC DNA]</scope>
    <source>
        <strain evidence="1 2">VUL4_3</strain>
    </source>
</reference>
<name>A0A1D9MMZ7_9ACTO</name>
<evidence type="ECO:0000313" key="2">
    <source>
        <dbReference type="Proteomes" id="UP000176288"/>
    </source>
</evidence>
<dbReference type="Proteomes" id="UP000176288">
    <property type="component" value="Chromosome"/>
</dbReference>
<dbReference type="InterPro" id="IPR027417">
    <property type="entry name" value="P-loop_NTPase"/>
</dbReference>
<dbReference type="PANTHER" id="PTHR37816:SF1">
    <property type="entry name" value="TOXIN"/>
    <property type="match status" value="1"/>
</dbReference>
<evidence type="ECO:0000313" key="1">
    <source>
        <dbReference type="EMBL" id="AOZ73520.1"/>
    </source>
</evidence>
<dbReference type="Gene3D" id="3.40.50.300">
    <property type="entry name" value="P-loop containing nucleotide triphosphate hydrolases"/>
    <property type="match status" value="1"/>
</dbReference>
<proteinExistence type="predicted"/>
<gene>
    <name evidence="1" type="ORF">BK816_06990</name>
</gene>